<dbReference type="Pfam" id="PF14907">
    <property type="entry name" value="NTP_transf_5"/>
    <property type="match status" value="1"/>
</dbReference>
<dbReference type="Gene3D" id="3.30.460.40">
    <property type="match status" value="1"/>
</dbReference>
<evidence type="ECO:0000313" key="1">
    <source>
        <dbReference type="EMBL" id="XCB32442.1"/>
    </source>
</evidence>
<name>A0AAU7ZNC3_9BACT</name>
<dbReference type="InterPro" id="IPR039498">
    <property type="entry name" value="NTP_transf_5"/>
</dbReference>
<organism evidence="1">
    <name type="scientific">Tunturiibacter psychrotolerans</name>
    <dbReference type="NCBI Taxonomy" id="3069686"/>
    <lineage>
        <taxon>Bacteria</taxon>
        <taxon>Pseudomonadati</taxon>
        <taxon>Acidobacteriota</taxon>
        <taxon>Terriglobia</taxon>
        <taxon>Terriglobales</taxon>
        <taxon>Acidobacteriaceae</taxon>
        <taxon>Tunturiibacter</taxon>
    </lineage>
</organism>
<protein>
    <submittedName>
        <fullName evidence="1">Nucleotidyltransferase family protein</fullName>
    </submittedName>
</protein>
<gene>
    <name evidence="1" type="ORF">RBB77_18655</name>
</gene>
<dbReference type="AlphaFoldDB" id="A0AAU7ZNC3"/>
<sequence>MQADRESCELLLAVARSTDAEQIHRLAANVDDWDSLLELAEEHRVLTMLFLRLADMGPAIPQFVWNRAQTEYETNMFNSLANAVELIAVIKALEDKMIPAIPFKGVVLGASIYHDLTTRPAGDLDLLIHYRDLVRATTVVLERGYELETPVNADGTPAQLGYYEYHFERKTDGRVLELRWRLELTVPRFKRDLGMDWVWPRRRTTMLAGAEVPGMSPEITLLMLCMHGSKHMWSRLIWICDVAQLLTSFPGLDWKEVTSDAQEAGLCRTLALGILLAYRVAAAPVPQTILRRCEGDTTARFLAQHIQENLFDAPGSTPPGPIPYSIQLLDFRDRVGFFLSTSLLRPNERDRAAFPLPKSLHALYYLIRPIRVFLDRSAR</sequence>
<dbReference type="EMBL" id="CP132942">
    <property type="protein sequence ID" value="XCB32442.1"/>
    <property type="molecule type" value="Genomic_DNA"/>
</dbReference>
<dbReference type="KEGG" id="tpsc:RBB77_18655"/>
<accession>A0AAU7ZNC3</accession>
<reference evidence="1" key="1">
    <citation type="submission" date="2023-08" db="EMBL/GenBank/DDBJ databases">
        <authorList>
            <person name="Messyasz A."/>
            <person name="Mannisto M.K."/>
            <person name="Kerkhof L.J."/>
            <person name="Haggblom M."/>
        </authorList>
    </citation>
    <scope>NUCLEOTIDE SEQUENCE</scope>
    <source>
        <strain evidence="1">X5P6</strain>
    </source>
</reference>
<proteinExistence type="predicted"/>
<reference evidence="1" key="2">
    <citation type="journal article" date="2024" name="Environ. Microbiol.">
        <title>Genome analysis and description of Tunturibacter gen. nov. expands the diversity of Terriglobia in tundra soils.</title>
        <authorList>
            <person name="Messyasz A."/>
            <person name="Mannisto M.K."/>
            <person name="Kerkhof L.J."/>
            <person name="Haggblom M.M."/>
        </authorList>
    </citation>
    <scope>NUCLEOTIDE SEQUENCE</scope>
    <source>
        <strain evidence="1">X5P6</strain>
    </source>
</reference>
<dbReference type="RefSeq" id="WP_353063290.1">
    <property type="nucleotide sequence ID" value="NZ_CP132942.1"/>
</dbReference>